<sequence>MESGLGKGNGTQGVGKLRFWIIFAGGIAVGVIGFLGFHFTIMDGYTNSLAMCTSCHEMDGVYEEYQKSVHYKNPSGVRVVCSSCHVPHGKGVTDYIDKFLDKAIVGGRHLYHHVVGTYPDKASFEKARYRLAQQVIENMRGRDSRECRQCHTYEAMQFADQQRSAANKHEKMMKDGTKTCIDCHMGIAHEEPTEPSEPEK</sequence>
<dbReference type="RefSeq" id="WP_420905331.1">
    <property type="nucleotide sequence ID" value="NZ_BAAFGK010000004.1"/>
</dbReference>
<keyword evidence="5 12" id="KW-0349">Heme</keyword>
<dbReference type="InterPro" id="IPR024717">
    <property type="entry name" value="NapC/NirT/NrfH"/>
</dbReference>
<comment type="similarity">
    <text evidence="2">Belongs to the NapC/NirT/NrfH family.</text>
</comment>
<evidence type="ECO:0000256" key="7">
    <source>
        <dbReference type="ARBA" id="ARBA00022723"/>
    </source>
</evidence>
<evidence type="ECO:0000256" key="2">
    <source>
        <dbReference type="ARBA" id="ARBA00007395"/>
    </source>
</evidence>
<keyword evidence="7 12" id="KW-0479">Metal-binding</keyword>
<dbReference type="PANTHER" id="PTHR30333">
    <property type="entry name" value="CYTOCHROME C-TYPE PROTEIN"/>
    <property type="match status" value="1"/>
</dbReference>
<keyword evidence="10 12" id="KW-0408">Iron</keyword>
<dbReference type="PIRSF" id="PIRSF000013">
    <property type="entry name" value="4_hem_cytochrm_NapC"/>
    <property type="match status" value="1"/>
</dbReference>
<evidence type="ECO:0000259" key="14">
    <source>
        <dbReference type="Pfam" id="PF03264"/>
    </source>
</evidence>
<evidence type="ECO:0000256" key="12">
    <source>
        <dbReference type="PIRNR" id="PIRNR000013"/>
    </source>
</evidence>
<comment type="PTM">
    <text evidence="12">Binds 4 heme groups per subunit.</text>
</comment>
<keyword evidence="9 13" id="KW-1133">Transmembrane helix</keyword>
<keyword evidence="6 13" id="KW-0812">Transmembrane</keyword>
<keyword evidence="11 13" id="KW-0472">Membrane</keyword>
<dbReference type="PANTHER" id="PTHR30333:SF1">
    <property type="entry name" value="CYTOCHROME C-TYPE PROTEIN NAPC"/>
    <property type="match status" value="1"/>
</dbReference>
<evidence type="ECO:0000313" key="15">
    <source>
        <dbReference type="EMBL" id="GAB0057639.1"/>
    </source>
</evidence>
<dbReference type="Gene3D" id="1.10.3820.10">
    <property type="entry name" value="Di-heme elbow motif domain"/>
    <property type="match status" value="1"/>
</dbReference>
<feature type="domain" description="NapC/NirT cytochrome c N-terminal" evidence="14">
    <location>
        <begin position="18"/>
        <end position="193"/>
    </location>
</feature>
<evidence type="ECO:0000256" key="3">
    <source>
        <dbReference type="ARBA" id="ARBA00022448"/>
    </source>
</evidence>
<reference evidence="15 16" key="1">
    <citation type="submission" date="2024-05" db="EMBL/GenBank/DDBJ databases">
        <authorList>
            <consortium name="Candidatus Magnetaquicoccaceae bacterium FCR-1 genome sequencing consortium"/>
            <person name="Shimoshige H."/>
            <person name="Shimamura S."/>
            <person name="Taoka A."/>
            <person name="Kobayashi H."/>
            <person name="Maekawa T."/>
        </authorList>
    </citation>
    <scope>NUCLEOTIDE SEQUENCE [LARGE SCALE GENOMIC DNA]</scope>
    <source>
        <strain evidence="15 16">FCR-1</strain>
    </source>
</reference>
<protein>
    <recommendedName>
        <fullName evidence="12">Cytochrome c-type protein</fullName>
    </recommendedName>
</protein>
<evidence type="ECO:0000256" key="13">
    <source>
        <dbReference type="SAM" id="Phobius"/>
    </source>
</evidence>
<organism evidence="15 16">
    <name type="scientific">Candidatus Magnetaquiglobus chichijimensis</name>
    <dbReference type="NCBI Taxonomy" id="3141448"/>
    <lineage>
        <taxon>Bacteria</taxon>
        <taxon>Pseudomonadati</taxon>
        <taxon>Pseudomonadota</taxon>
        <taxon>Magnetococcia</taxon>
        <taxon>Magnetococcales</taxon>
        <taxon>Candidatus Magnetaquicoccaceae</taxon>
        <taxon>Candidatus Magnetaquiglobus</taxon>
    </lineage>
</organism>
<keyword evidence="4" id="KW-1003">Cell membrane</keyword>
<evidence type="ECO:0000313" key="16">
    <source>
        <dbReference type="Proteomes" id="UP001628193"/>
    </source>
</evidence>
<name>A0ABQ0C9S2_9PROT</name>
<dbReference type="Proteomes" id="UP001628193">
    <property type="component" value="Unassembled WGS sequence"/>
</dbReference>
<comment type="subcellular location">
    <subcellularLocation>
        <location evidence="1">Cell membrane</location>
        <topology evidence="1">Single-pass membrane protein</topology>
    </subcellularLocation>
</comment>
<feature type="transmembrane region" description="Helical" evidence="13">
    <location>
        <begin position="20"/>
        <end position="41"/>
    </location>
</feature>
<evidence type="ECO:0000256" key="11">
    <source>
        <dbReference type="ARBA" id="ARBA00023136"/>
    </source>
</evidence>
<evidence type="ECO:0000256" key="5">
    <source>
        <dbReference type="ARBA" id="ARBA00022617"/>
    </source>
</evidence>
<comment type="caution">
    <text evidence="15">The sequence shown here is derived from an EMBL/GenBank/DDBJ whole genome shotgun (WGS) entry which is preliminary data.</text>
</comment>
<dbReference type="EMBL" id="BAAFGK010000004">
    <property type="protein sequence ID" value="GAB0057639.1"/>
    <property type="molecule type" value="Genomic_DNA"/>
</dbReference>
<keyword evidence="8 12" id="KW-0249">Electron transport</keyword>
<keyword evidence="16" id="KW-1185">Reference proteome</keyword>
<evidence type="ECO:0000256" key="1">
    <source>
        <dbReference type="ARBA" id="ARBA00004162"/>
    </source>
</evidence>
<evidence type="ECO:0000256" key="4">
    <source>
        <dbReference type="ARBA" id="ARBA00022475"/>
    </source>
</evidence>
<proteinExistence type="inferred from homology"/>
<dbReference type="SUPFAM" id="SSF48695">
    <property type="entry name" value="Multiheme cytochromes"/>
    <property type="match status" value="1"/>
</dbReference>
<evidence type="ECO:0000256" key="10">
    <source>
        <dbReference type="ARBA" id="ARBA00023004"/>
    </source>
</evidence>
<accession>A0ABQ0C9S2</accession>
<dbReference type="Pfam" id="PF03264">
    <property type="entry name" value="Cytochrom_NNT"/>
    <property type="match status" value="1"/>
</dbReference>
<evidence type="ECO:0000256" key="8">
    <source>
        <dbReference type="ARBA" id="ARBA00022982"/>
    </source>
</evidence>
<reference evidence="15 16" key="2">
    <citation type="submission" date="2024-09" db="EMBL/GenBank/DDBJ databases">
        <title>Draft genome sequence of Candidatus Magnetaquicoccaceae bacterium FCR-1.</title>
        <authorList>
            <person name="Shimoshige H."/>
            <person name="Shimamura S."/>
            <person name="Taoka A."/>
            <person name="Kobayashi H."/>
            <person name="Maekawa T."/>
        </authorList>
    </citation>
    <scope>NUCLEOTIDE SEQUENCE [LARGE SCALE GENOMIC DNA]</scope>
    <source>
        <strain evidence="15 16">FCR-1</strain>
    </source>
</reference>
<gene>
    <name evidence="15" type="primary">nirT_1</name>
    <name evidence="15" type="ORF">SIID45300_01971</name>
</gene>
<dbReference type="InterPro" id="IPR036280">
    <property type="entry name" value="Multihaem_cyt_sf"/>
</dbReference>
<dbReference type="InterPro" id="IPR038266">
    <property type="entry name" value="NapC/NirT_cytc_sf"/>
</dbReference>
<evidence type="ECO:0000256" key="9">
    <source>
        <dbReference type="ARBA" id="ARBA00022989"/>
    </source>
</evidence>
<dbReference type="InterPro" id="IPR051174">
    <property type="entry name" value="Cytochrome_c-type_ET"/>
</dbReference>
<dbReference type="InterPro" id="IPR005126">
    <property type="entry name" value="NapC/NirT_cyt_c_N"/>
</dbReference>
<evidence type="ECO:0000256" key="6">
    <source>
        <dbReference type="ARBA" id="ARBA00022692"/>
    </source>
</evidence>
<keyword evidence="3 12" id="KW-0813">Transport</keyword>